<evidence type="ECO:0000313" key="2">
    <source>
        <dbReference type="Proteomes" id="UP000554482"/>
    </source>
</evidence>
<keyword evidence="2" id="KW-1185">Reference proteome</keyword>
<proteinExistence type="predicted"/>
<name>A0A7J6VN80_THATH</name>
<dbReference type="EMBL" id="JABWDY010030431">
    <property type="protein sequence ID" value="KAF5185625.1"/>
    <property type="molecule type" value="Genomic_DNA"/>
</dbReference>
<gene>
    <name evidence="1" type="ORF">FRX31_024790</name>
</gene>
<accession>A0A7J6VN80</accession>
<protein>
    <submittedName>
        <fullName evidence="1">Uncharacterized protein</fullName>
    </submittedName>
</protein>
<reference evidence="1 2" key="1">
    <citation type="submission" date="2020-06" db="EMBL/GenBank/DDBJ databases">
        <title>Transcriptomic and genomic resources for Thalictrum thalictroides and T. hernandezii: Facilitating candidate gene discovery in an emerging model plant lineage.</title>
        <authorList>
            <person name="Arias T."/>
            <person name="Riano-Pachon D.M."/>
            <person name="Di Stilio V.S."/>
        </authorList>
    </citation>
    <scope>NUCLEOTIDE SEQUENCE [LARGE SCALE GENOMIC DNA]</scope>
    <source>
        <strain evidence="2">cv. WT478/WT964</strain>
        <tissue evidence="1">Leaves</tissue>
    </source>
</reference>
<organism evidence="1 2">
    <name type="scientific">Thalictrum thalictroides</name>
    <name type="common">Rue-anemone</name>
    <name type="synonym">Anemone thalictroides</name>
    <dbReference type="NCBI Taxonomy" id="46969"/>
    <lineage>
        <taxon>Eukaryota</taxon>
        <taxon>Viridiplantae</taxon>
        <taxon>Streptophyta</taxon>
        <taxon>Embryophyta</taxon>
        <taxon>Tracheophyta</taxon>
        <taxon>Spermatophyta</taxon>
        <taxon>Magnoliopsida</taxon>
        <taxon>Ranunculales</taxon>
        <taxon>Ranunculaceae</taxon>
        <taxon>Thalictroideae</taxon>
        <taxon>Thalictrum</taxon>
    </lineage>
</organism>
<dbReference type="Proteomes" id="UP000554482">
    <property type="component" value="Unassembled WGS sequence"/>
</dbReference>
<comment type="caution">
    <text evidence="1">The sequence shown here is derived from an EMBL/GenBank/DDBJ whole genome shotgun (WGS) entry which is preliminary data.</text>
</comment>
<dbReference type="AlphaFoldDB" id="A0A7J6VN80"/>
<sequence>MFYNLFWEIYITQIFFESTTEHIFVRLTRIPASKGRLFRKENHRLTERNRELAPKGGNVSMDQKLQEFLNEKT</sequence>
<evidence type="ECO:0000313" key="1">
    <source>
        <dbReference type="EMBL" id="KAF5185625.1"/>
    </source>
</evidence>